<evidence type="ECO:0000256" key="4">
    <source>
        <dbReference type="ARBA" id="ARBA00022801"/>
    </source>
</evidence>
<feature type="domain" description="Signal recognition particle SRP54 helical bundle" evidence="13">
    <location>
        <begin position="165"/>
        <end position="242"/>
    </location>
</feature>
<feature type="binding site" evidence="9">
    <location>
        <begin position="351"/>
        <end position="355"/>
    </location>
    <ligand>
        <name>GTP</name>
        <dbReference type="ChEBI" id="CHEBI:37565"/>
    </ligand>
</feature>
<dbReference type="GO" id="GO:0005737">
    <property type="term" value="C:cytoplasm"/>
    <property type="evidence" value="ECO:0007669"/>
    <property type="project" value="UniProtKB-SubCell"/>
</dbReference>
<dbReference type="InterPro" id="IPR027417">
    <property type="entry name" value="P-loop_NTPase"/>
</dbReference>
<feature type="region of interest" description="Disordered" evidence="10">
    <location>
        <begin position="125"/>
        <end position="151"/>
    </location>
</feature>
<dbReference type="Gene3D" id="1.20.120.140">
    <property type="entry name" value="Signal recognition particle SRP54, nucleotide-binding domain"/>
    <property type="match status" value="1"/>
</dbReference>
<dbReference type="NCBIfam" id="TIGR00064">
    <property type="entry name" value="ftsY"/>
    <property type="match status" value="1"/>
</dbReference>
<dbReference type="CDD" id="cd17874">
    <property type="entry name" value="FtsY"/>
    <property type="match status" value="1"/>
</dbReference>
<dbReference type="SMART" id="SM00963">
    <property type="entry name" value="SRP54_N"/>
    <property type="match status" value="1"/>
</dbReference>
<keyword evidence="3 9" id="KW-0547">Nucleotide-binding</keyword>
<dbReference type="InterPro" id="IPR036225">
    <property type="entry name" value="SRP/SRP_N"/>
</dbReference>
<comment type="function">
    <text evidence="9">Involved in targeting and insertion of nascent membrane proteins into the cytoplasmic membrane. Acts as a receptor for the complex formed by the signal recognition particle (SRP) and the ribosome-nascent chain (RNC).</text>
</comment>
<feature type="region of interest" description="Disordered" evidence="10">
    <location>
        <begin position="15"/>
        <end position="56"/>
    </location>
</feature>
<protein>
    <recommendedName>
        <fullName evidence="9">Signal recognition particle receptor FtsY</fullName>
        <shortName evidence="9">SRP receptor</shortName>
        <ecNumber evidence="9">3.6.5.4</ecNumber>
    </recommendedName>
</protein>
<feature type="domain" description="SRP54-type proteins GTP-binding" evidence="12">
    <location>
        <begin position="262"/>
        <end position="463"/>
    </location>
</feature>
<feature type="compositionally biased region" description="Basic and acidic residues" evidence="10">
    <location>
        <begin position="138"/>
        <end position="151"/>
    </location>
</feature>
<comment type="subcellular location">
    <subcellularLocation>
        <location evidence="9">Cell membrane</location>
        <topology evidence="9">Peripheral membrane protein</topology>
        <orientation evidence="9">Cytoplasmic side</orientation>
    </subcellularLocation>
    <subcellularLocation>
        <location evidence="9">Cytoplasm</location>
    </subcellularLocation>
</comment>
<dbReference type="FunFam" id="3.40.50.300:FF:000053">
    <property type="entry name" value="Signal recognition particle receptor FtsY"/>
    <property type="match status" value="1"/>
</dbReference>
<evidence type="ECO:0000256" key="9">
    <source>
        <dbReference type="HAMAP-Rule" id="MF_00920"/>
    </source>
</evidence>
<dbReference type="eggNOG" id="COG0552">
    <property type="taxonomic scope" value="Bacteria"/>
</dbReference>
<dbReference type="InterPro" id="IPR003593">
    <property type="entry name" value="AAA+_ATPase"/>
</dbReference>
<dbReference type="GO" id="GO:0005047">
    <property type="term" value="F:signal recognition particle binding"/>
    <property type="evidence" value="ECO:0007669"/>
    <property type="project" value="TreeGrafter"/>
</dbReference>
<keyword evidence="5 9" id="KW-0342">GTP-binding</keyword>
<comment type="similarity">
    <text evidence="9">Belongs to the GTP-binding SRP family. FtsY subfamily.</text>
</comment>
<dbReference type="PANTHER" id="PTHR43134">
    <property type="entry name" value="SIGNAL RECOGNITION PARTICLE RECEPTOR SUBUNIT ALPHA"/>
    <property type="match status" value="1"/>
</dbReference>
<evidence type="ECO:0000313" key="14">
    <source>
        <dbReference type="EMBL" id="EHR33942.1"/>
    </source>
</evidence>
<dbReference type="RefSeq" id="WP_005398296.1">
    <property type="nucleotide sequence ID" value="NZ_JH601088.1"/>
</dbReference>
<dbReference type="InterPro" id="IPR004390">
    <property type="entry name" value="SR_rcpt_FtsY"/>
</dbReference>
<dbReference type="Pfam" id="PF02881">
    <property type="entry name" value="SRP54_N"/>
    <property type="match status" value="1"/>
</dbReference>
<evidence type="ECO:0000256" key="6">
    <source>
        <dbReference type="ARBA" id="ARBA00023136"/>
    </source>
</evidence>
<keyword evidence="7 9" id="KW-0675">Receptor</keyword>
<dbReference type="HOGENOM" id="CLU_009301_3_0_9"/>
<keyword evidence="15" id="KW-1185">Reference proteome</keyword>
<dbReference type="HAMAP" id="MF_00920">
    <property type="entry name" value="FtsY"/>
    <property type="match status" value="1"/>
</dbReference>
<dbReference type="Proteomes" id="UP000004191">
    <property type="component" value="Unassembled WGS sequence"/>
</dbReference>
<dbReference type="PATRIC" id="fig|883114.3.peg.868"/>
<keyword evidence="1 9" id="KW-1003">Cell membrane</keyword>
<evidence type="ECO:0000256" key="8">
    <source>
        <dbReference type="ARBA" id="ARBA00048027"/>
    </source>
</evidence>
<feature type="compositionally biased region" description="Basic and acidic residues" evidence="10">
    <location>
        <begin position="16"/>
        <end position="49"/>
    </location>
</feature>
<feature type="domain" description="AAA+ ATPase" evidence="11">
    <location>
        <begin position="261"/>
        <end position="414"/>
    </location>
</feature>
<proteinExistence type="inferred from homology"/>
<dbReference type="InterPro" id="IPR013822">
    <property type="entry name" value="Signal_recog_particl_SRP54_hlx"/>
</dbReference>
<dbReference type="SMART" id="SM00382">
    <property type="entry name" value="AAA"/>
    <property type="match status" value="1"/>
</dbReference>
<dbReference type="FunFam" id="1.20.120.140:FF:000002">
    <property type="entry name" value="Signal recognition particle receptor FtsY"/>
    <property type="match status" value="1"/>
</dbReference>
<dbReference type="Gene3D" id="3.40.50.300">
    <property type="entry name" value="P-loop containing nucleotide triphosphate hydrolases"/>
    <property type="match status" value="1"/>
</dbReference>
<dbReference type="InterPro" id="IPR042101">
    <property type="entry name" value="SRP54_N_sf"/>
</dbReference>
<dbReference type="Pfam" id="PF00448">
    <property type="entry name" value="SRP54"/>
    <property type="match status" value="1"/>
</dbReference>
<comment type="catalytic activity">
    <reaction evidence="8 9">
        <text>GTP + H2O = GDP + phosphate + H(+)</text>
        <dbReference type="Rhea" id="RHEA:19669"/>
        <dbReference type="ChEBI" id="CHEBI:15377"/>
        <dbReference type="ChEBI" id="CHEBI:15378"/>
        <dbReference type="ChEBI" id="CHEBI:37565"/>
        <dbReference type="ChEBI" id="CHEBI:43474"/>
        <dbReference type="ChEBI" id="CHEBI:58189"/>
        <dbReference type="EC" id="3.6.5.4"/>
    </reaction>
</comment>
<evidence type="ECO:0000256" key="5">
    <source>
        <dbReference type="ARBA" id="ARBA00023134"/>
    </source>
</evidence>
<dbReference type="GO" id="GO:0006614">
    <property type="term" value="P:SRP-dependent cotranslational protein targeting to membrane"/>
    <property type="evidence" value="ECO:0007669"/>
    <property type="project" value="InterPro"/>
</dbReference>
<dbReference type="GO" id="GO:0005886">
    <property type="term" value="C:plasma membrane"/>
    <property type="evidence" value="ECO:0007669"/>
    <property type="project" value="UniProtKB-SubCell"/>
</dbReference>
<organism evidence="14 15">
    <name type="scientific">Helcococcus kunzii ATCC 51366</name>
    <dbReference type="NCBI Taxonomy" id="883114"/>
    <lineage>
        <taxon>Bacteria</taxon>
        <taxon>Bacillati</taxon>
        <taxon>Bacillota</taxon>
        <taxon>Tissierellia</taxon>
        <taxon>Tissierellales</taxon>
        <taxon>Peptoniphilaceae</taxon>
        <taxon>Helcococcus</taxon>
    </lineage>
</organism>
<dbReference type="InterPro" id="IPR000897">
    <property type="entry name" value="SRP54_GTPase_dom"/>
</dbReference>
<evidence type="ECO:0000256" key="2">
    <source>
        <dbReference type="ARBA" id="ARBA00022490"/>
    </source>
</evidence>
<comment type="caution">
    <text evidence="14">The sequence shown here is derived from an EMBL/GenBank/DDBJ whole genome shotgun (WGS) entry which is preliminary data.</text>
</comment>
<evidence type="ECO:0000256" key="10">
    <source>
        <dbReference type="SAM" id="MobiDB-lite"/>
    </source>
</evidence>
<feature type="binding site" evidence="9">
    <location>
        <begin position="415"/>
        <end position="418"/>
    </location>
    <ligand>
        <name>GTP</name>
        <dbReference type="ChEBI" id="CHEBI:37565"/>
    </ligand>
</feature>
<evidence type="ECO:0000259" key="12">
    <source>
        <dbReference type="SMART" id="SM00962"/>
    </source>
</evidence>
<evidence type="ECO:0000259" key="11">
    <source>
        <dbReference type="SMART" id="SM00382"/>
    </source>
</evidence>
<dbReference type="AlphaFoldDB" id="H3NNG7"/>
<evidence type="ECO:0000313" key="15">
    <source>
        <dbReference type="Proteomes" id="UP000004191"/>
    </source>
</evidence>
<dbReference type="PANTHER" id="PTHR43134:SF1">
    <property type="entry name" value="SIGNAL RECOGNITION PARTICLE RECEPTOR SUBUNIT ALPHA"/>
    <property type="match status" value="1"/>
</dbReference>
<keyword evidence="6 9" id="KW-0472">Membrane</keyword>
<gene>
    <name evidence="9" type="primary">ftsY</name>
    <name evidence="14" type="ORF">HMPREF9709_00878</name>
</gene>
<dbReference type="EC" id="3.6.5.4" evidence="9"/>
<dbReference type="SMART" id="SM00962">
    <property type="entry name" value="SRP54"/>
    <property type="match status" value="1"/>
</dbReference>
<dbReference type="OrthoDB" id="9804720at2"/>
<dbReference type="GO" id="GO:0005525">
    <property type="term" value="F:GTP binding"/>
    <property type="evidence" value="ECO:0007669"/>
    <property type="project" value="UniProtKB-UniRule"/>
</dbReference>
<evidence type="ECO:0000259" key="13">
    <source>
        <dbReference type="SMART" id="SM00963"/>
    </source>
</evidence>
<dbReference type="GeneID" id="96998873"/>
<keyword evidence="2 9" id="KW-0963">Cytoplasm</keyword>
<evidence type="ECO:0000256" key="3">
    <source>
        <dbReference type="ARBA" id="ARBA00022741"/>
    </source>
</evidence>
<dbReference type="GO" id="GO:0003924">
    <property type="term" value="F:GTPase activity"/>
    <property type="evidence" value="ECO:0007669"/>
    <property type="project" value="UniProtKB-UniRule"/>
</dbReference>
<evidence type="ECO:0000256" key="7">
    <source>
        <dbReference type="ARBA" id="ARBA00023170"/>
    </source>
</evidence>
<sequence>MFKKFFKKFINDDNDEKQKKETLNEEEKVKEEEVDEKFFDEDINHKDGEKQEDDIELNYHEQVEDEITQEEMDEIDFSEVIEEAEEESENPEIDNAIELDYHEETENEISQEEMDEMNIEEMISEETDEDHQENIPTEVKEDTKVEEEVKEEKKVPEKKSFFERLKSGLFKTRDAMNSAIDNLINGKAKIDDDLYDELEEIMISADMGVETTISIIDELRDVVADNHIRDPKLIKVELEKLLRNKLKANNQDNSLNVEEGKQSVILVIGVNGVGKTTTIGKLAYNLKKDGKSVMIAAGDTFRAAAIEQLGEWAKRVDAPMISTSEGSDPASVVFDAIKSQKADNTDVLIIDTAGRLHNKVNLMNELEKINRIISREHPDANKEILLVLDATTGQNALFQAKEFNKVTKITGLVLTKLDGTAKGGVVFPLQVENNIPVKFIGIGEQKDNLEKFDSDKFVDALFSK</sequence>
<comment type="subunit">
    <text evidence="9">Part of the signal recognition particle protein translocation system, which is composed of SRP and FtsY.</text>
</comment>
<accession>H3NNG7</accession>
<evidence type="ECO:0000256" key="1">
    <source>
        <dbReference type="ARBA" id="ARBA00022475"/>
    </source>
</evidence>
<keyword evidence="4 9" id="KW-0378">Hydrolase</keyword>
<dbReference type="SUPFAM" id="SSF52540">
    <property type="entry name" value="P-loop containing nucleoside triphosphate hydrolases"/>
    <property type="match status" value="1"/>
</dbReference>
<feature type="binding site" evidence="9">
    <location>
        <begin position="269"/>
        <end position="276"/>
    </location>
    <ligand>
        <name>GTP</name>
        <dbReference type="ChEBI" id="CHEBI:37565"/>
    </ligand>
</feature>
<dbReference type="STRING" id="883114.HMPREF9709_00878"/>
<dbReference type="SUPFAM" id="SSF47364">
    <property type="entry name" value="Domain of the SRP/SRP receptor G-proteins"/>
    <property type="match status" value="1"/>
</dbReference>
<reference evidence="14 15" key="1">
    <citation type="submission" date="2012-01" db="EMBL/GenBank/DDBJ databases">
        <title>The Genome Sequence of Helcococcus kunzii ATCC 51366.</title>
        <authorList>
            <consortium name="The Broad Institute Genome Sequencing Platform"/>
            <person name="Earl A."/>
            <person name="Ward D."/>
            <person name="Feldgarden M."/>
            <person name="Gevers D."/>
            <person name="Huys G."/>
            <person name="Young S.K."/>
            <person name="Zeng Q."/>
            <person name="Gargeya S."/>
            <person name="Fitzgerald M."/>
            <person name="Haas B."/>
            <person name="Abouelleil A."/>
            <person name="Alvarado L."/>
            <person name="Arachchi H.M."/>
            <person name="Berlin A."/>
            <person name="Chapman S.B."/>
            <person name="Gearin G."/>
            <person name="Goldberg J."/>
            <person name="Griggs A."/>
            <person name="Gujja S."/>
            <person name="Hansen M."/>
            <person name="Heiman D."/>
            <person name="Howarth C."/>
            <person name="Larimer J."/>
            <person name="Lui A."/>
            <person name="MacDonald P.J.P."/>
            <person name="McCowen C."/>
            <person name="Montmayeur A."/>
            <person name="Murphy C."/>
            <person name="Neiman D."/>
            <person name="Pearson M."/>
            <person name="Priest M."/>
            <person name="Roberts A."/>
            <person name="Saif S."/>
            <person name="Shea T."/>
            <person name="Sisk P."/>
            <person name="Stolte C."/>
            <person name="Sykes S."/>
            <person name="Wortman J."/>
            <person name="Nusbaum C."/>
            <person name="Birren B."/>
        </authorList>
    </citation>
    <scope>NUCLEOTIDE SEQUENCE [LARGE SCALE GENOMIC DNA]</scope>
    <source>
        <strain evidence="14 15">ATCC 51366</strain>
    </source>
</reference>
<dbReference type="EMBL" id="AGEI01000021">
    <property type="protein sequence ID" value="EHR33942.1"/>
    <property type="molecule type" value="Genomic_DNA"/>
</dbReference>
<name>H3NNG7_9FIRM</name>